<keyword evidence="3" id="KW-0808">Transferase</keyword>
<dbReference type="RefSeq" id="XP_002111700.1">
    <property type="nucleotide sequence ID" value="XM_002111664.1"/>
</dbReference>
<evidence type="ECO:0000256" key="4">
    <source>
        <dbReference type="ARBA" id="ARBA00022741"/>
    </source>
</evidence>
<evidence type="ECO:0000256" key="8">
    <source>
        <dbReference type="ARBA" id="ARBA00048679"/>
    </source>
</evidence>
<proteinExistence type="inferred from homology"/>
<evidence type="ECO:0000256" key="7">
    <source>
        <dbReference type="ARBA" id="ARBA00047899"/>
    </source>
</evidence>
<dbReference type="OMA" id="ISANFRV"/>
<evidence type="ECO:0000256" key="6">
    <source>
        <dbReference type="ARBA" id="ARBA00022840"/>
    </source>
</evidence>
<dbReference type="EMBL" id="DS985244">
    <property type="protein sequence ID" value="EDV25667.1"/>
    <property type="molecule type" value="Genomic_DNA"/>
</dbReference>
<dbReference type="GeneID" id="6753417"/>
<gene>
    <name evidence="12" type="ORF">TRIADDRAFT_24066</name>
</gene>
<dbReference type="OrthoDB" id="193931at2759"/>
<keyword evidence="4 9" id="KW-0547">Nucleotide-binding</keyword>
<keyword evidence="13" id="KW-1185">Reference proteome</keyword>
<evidence type="ECO:0000256" key="3">
    <source>
        <dbReference type="ARBA" id="ARBA00022679"/>
    </source>
</evidence>
<accession>B3RTP9</accession>
<comment type="catalytic activity">
    <reaction evidence="7">
        <text>L-threonyl-[protein] + ATP = O-phospho-L-threonyl-[protein] + ADP + H(+)</text>
        <dbReference type="Rhea" id="RHEA:46608"/>
        <dbReference type="Rhea" id="RHEA-COMP:11060"/>
        <dbReference type="Rhea" id="RHEA-COMP:11605"/>
        <dbReference type="ChEBI" id="CHEBI:15378"/>
        <dbReference type="ChEBI" id="CHEBI:30013"/>
        <dbReference type="ChEBI" id="CHEBI:30616"/>
        <dbReference type="ChEBI" id="CHEBI:61977"/>
        <dbReference type="ChEBI" id="CHEBI:456216"/>
        <dbReference type="EC" id="2.7.11.1"/>
    </reaction>
</comment>
<dbReference type="Gene3D" id="1.10.510.10">
    <property type="entry name" value="Transferase(Phosphotransferase) domain 1"/>
    <property type="match status" value="1"/>
</dbReference>
<dbReference type="AlphaFoldDB" id="B3RTP9"/>
<dbReference type="STRING" id="10228.B3RTP9"/>
<dbReference type="eggNOG" id="KOG0586">
    <property type="taxonomic scope" value="Eukaryota"/>
</dbReference>
<dbReference type="PROSITE" id="PS00107">
    <property type="entry name" value="PROTEIN_KINASE_ATP"/>
    <property type="match status" value="1"/>
</dbReference>
<dbReference type="InterPro" id="IPR000719">
    <property type="entry name" value="Prot_kinase_dom"/>
</dbReference>
<dbReference type="PhylomeDB" id="B3RTP9"/>
<dbReference type="InterPro" id="IPR011009">
    <property type="entry name" value="Kinase-like_dom_sf"/>
</dbReference>
<dbReference type="GO" id="GO:0035556">
    <property type="term" value="P:intracellular signal transduction"/>
    <property type="evidence" value="ECO:0000318"/>
    <property type="project" value="GO_Central"/>
</dbReference>
<keyword evidence="5" id="KW-0418">Kinase</keyword>
<evidence type="ECO:0000259" key="11">
    <source>
        <dbReference type="PROSITE" id="PS50011"/>
    </source>
</evidence>
<evidence type="ECO:0000256" key="9">
    <source>
        <dbReference type="PROSITE-ProRule" id="PRU10141"/>
    </source>
</evidence>
<dbReference type="InParanoid" id="B3RTP9"/>
<organism evidence="12 13">
    <name type="scientific">Trichoplax adhaerens</name>
    <name type="common">Trichoplax reptans</name>
    <dbReference type="NCBI Taxonomy" id="10228"/>
    <lineage>
        <taxon>Eukaryota</taxon>
        <taxon>Metazoa</taxon>
        <taxon>Placozoa</taxon>
        <taxon>Uniplacotomia</taxon>
        <taxon>Trichoplacea</taxon>
        <taxon>Trichoplacidae</taxon>
        <taxon>Trichoplax</taxon>
    </lineage>
</organism>
<dbReference type="FunFam" id="1.10.510.10:FF:001944">
    <property type="entry name" value="Salt-inducible kinase 1"/>
    <property type="match status" value="1"/>
</dbReference>
<name>B3RTP9_TRIAD</name>
<dbReference type="FunFam" id="3.30.200.20:FF:000003">
    <property type="entry name" value="Non-specific serine/threonine protein kinase"/>
    <property type="match status" value="1"/>
</dbReference>
<dbReference type="CTD" id="6753417"/>
<dbReference type="InterPro" id="IPR008271">
    <property type="entry name" value="Ser/Thr_kinase_AS"/>
</dbReference>
<reference evidence="12 13" key="1">
    <citation type="journal article" date="2008" name="Nature">
        <title>The Trichoplax genome and the nature of placozoans.</title>
        <authorList>
            <person name="Srivastava M."/>
            <person name="Begovic E."/>
            <person name="Chapman J."/>
            <person name="Putnam N.H."/>
            <person name="Hellsten U."/>
            <person name="Kawashima T."/>
            <person name="Kuo A."/>
            <person name="Mitros T."/>
            <person name="Salamov A."/>
            <person name="Carpenter M.L."/>
            <person name="Signorovitch A.Y."/>
            <person name="Moreno M.A."/>
            <person name="Kamm K."/>
            <person name="Grimwood J."/>
            <person name="Schmutz J."/>
            <person name="Shapiro H."/>
            <person name="Grigoriev I.V."/>
            <person name="Buss L.W."/>
            <person name="Schierwater B."/>
            <person name="Dellaporta S.L."/>
            <person name="Rokhsar D.S."/>
        </authorList>
    </citation>
    <scope>NUCLEOTIDE SEQUENCE [LARGE SCALE GENOMIC DNA]</scope>
    <source>
        <strain evidence="12 13">Grell-BS-1999</strain>
    </source>
</reference>
<dbReference type="KEGG" id="tad:TRIADDRAFT_24066"/>
<comment type="catalytic activity">
    <reaction evidence="8">
        <text>L-seryl-[protein] + ATP = O-phospho-L-seryl-[protein] + ADP + H(+)</text>
        <dbReference type="Rhea" id="RHEA:17989"/>
        <dbReference type="Rhea" id="RHEA-COMP:9863"/>
        <dbReference type="Rhea" id="RHEA-COMP:11604"/>
        <dbReference type="ChEBI" id="CHEBI:15378"/>
        <dbReference type="ChEBI" id="CHEBI:29999"/>
        <dbReference type="ChEBI" id="CHEBI:30616"/>
        <dbReference type="ChEBI" id="CHEBI:83421"/>
        <dbReference type="ChEBI" id="CHEBI:456216"/>
        <dbReference type="EC" id="2.7.11.1"/>
    </reaction>
</comment>
<keyword evidence="6 9" id="KW-0067">ATP-binding</keyword>
<dbReference type="PROSITE" id="PS00108">
    <property type="entry name" value="PROTEIN_KINASE_ST"/>
    <property type="match status" value="1"/>
</dbReference>
<evidence type="ECO:0000256" key="2">
    <source>
        <dbReference type="ARBA" id="ARBA00022527"/>
    </source>
</evidence>
<evidence type="ECO:0000313" key="12">
    <source>
        <dbReference type="EMBL" id="EDV25667.1"/>
    </source>
</evidence>
<evidence type="ECO:0000256" key="10">
    <source>
        <dbReference type="RuleBase" id="RU000304"/>
    </source>
</evidence>
<dbReference type="InterPro" id="IPR017441">
    <property type="entry name" value="Protein_kinase_ATP_BS"/>
</dbReference>
<feature type="binding site" evidence="9">
    <location>
        <position position="47"/>
    </location>
    <ligand>
        <name>ATP</name>
        <dbReference type="ChEBI" id="CHEBI:30616"/>
    </ligand>
</feature>
<keyword evidence="2 10" id="KW-0723">Serine/threonine-protein kinase</keyword>
<evidence type="ECO:0000256" key="5">
    <source>
        <dbReference type="ARBA" id="ARBA00022777"/>
    </source>
</evidence>
<dbReference type="EC" id="2.7.11.1" evidence="1"/>
<comment type="similarity">
    <text evidence="10">Belongs to the protein kinase superfamily.</text>
</comment>
<dbReference type="PANTHER" id="PTHR24346:SF42">
    <property type="entry name" value="SERINE_THREONINE-PROTEIN KINASE SIK3"/>
    <property type="match status" value="1"/>
</dbReference>
<dbReference type="PANTHER" id="PTHR24346">
    <property type="entry name" value="MAP/MICROTUBULE AFFINITY-REGULATING KINASE"/>
    <property type="match status" value="1"/>
</dbReference>
<evidence type="ECO:0000256" key="1">
    <source>
        <dbReference type="ARBA" id="ARBA00012513"/>
    </source>
</evidence>
<dbReference type="GO" id="GO:0004674">
    <property type="term" value="F:protein serine/threonine kinase activity"/>
    <property type="evidence" value="ECO:0000318"/>
    <property type="project" value="GO_Central"/>
</dbReference>
<dbReference type="GO" id="GO:0005524">
    <property type="term" value="F:ATP binding"/>
    <property type="evidence" value="ECO:0007669"/>
    <property type="project" value="UniProtKB-UniRule"/>
</dbReference>
<sequence length="317" mass="36479">MDNLAKNASKKPIVIGNYRLERTIGKGNFAEVKLAIHIPTKSKVAIKIVDKTRLDEDNLNKVLREIHIIKMLDNPHIIQLFEVMKSSQFLYIVTEYASGGEIFEYLVSRGRLPEREAARIFKQTLSAIEYCHTNHIVHRDIKAENLLLDANMNIKLADFGFSNFYRPKNFLKTCCGSPPYAAPELFEGKEYDGYKTDIWSLGVLLYVLVSGALPFDGSNLARLRMRVLSAHYRIPFFMSQDCESLIRNMLVKDPVKRYTIEQIKRHKWLKLAPQNSEIPKIIEKRGNIAENIVEEVLVELEKLNIAREDTKRVSSLI</sequence>
<dbReference type="Proteomes" id="UP000009022">
    <property type="component" value="Unassembled WGS sequence"/>
</dbReference>
<dbReference type="SMART" id="SM00220">
    <property type="entry name" value="S_TKc"/>
    <property type="match status" value="1"/>
</dbReference>
<evidence type="ECO:0000313" key="13">
    <source>
        <dbReference type="Proteomes" id="UP000009022"/>
    </source>
</evidence>
<dbReference type="HOGENOM" id="CLU_000288_63_0_1"/>
<dbReference type="Pfam" id="PF00069">
    <property type="entry name" value="Pkinase"/>
    <property type="match status" value="1"/>
</dbReference>
<dbReference type="SUPFAM" id="SSF56112">
    <property type="entry name" value="Protein kinase-like (PK-like)"/>
    <property type="match status" value="1"/>
</dbReference>
<protein>
    <recommendedName>
        <fullName evidence="1">non-specific serine/threonine protein kinase</fullName>
        <ecNumber evidence="1">2.7.11.1</ecNumber>
    </recommendedName>
</protein>
<dbReference type="PROSITE" id="PS50011">
    <property type="entry name" value="PROTEIN_KINASE_DOM"/>
    <property type="match status" value="1"/>
</dbReference>
<feature type="domain" description="Protein kinase" evidence="11">
    <location>
        <begin position="18"/>
        <end position="269"/>
    </location>
</feature>